<evidence type="ECO:0000313" key="3">
    <source>
        <dbReference type="Proteomes" id="UP001431783"/>
    </source>
</evidence>
<feature type="compositionally biased region" description="Basic and acidic residues" evidence="1">
    <location>
        <begin position="158"/>
        <end position="180"/>
    </location>
</feature>
<keyword evidence="3" id="KW-1185">Reference proteome</keyword>
<evidence type="ECO:0000256" key="1">
    <source>
        <dbReference type="SAM" id="MobiDB-lite"/>
    </source>
</evidence>
<sequence>MAPIEDESEDRSLKSRKINEVKCLYCNKKVVEYVKCAKCSEDFHPSCLVKAAEQKSTLCKHEANQSVENHHKSDQEVQIKISIMENNYLKELLREVQEKNKILQENNLLLRERLKFLEDTANNVNKKKTDDKANSKKQNSNGEKDRQDEIVHPNNNVRQRERMNGTSEVDKSASDIHDTSELPVTENGKMPLERQTYAERASTKTKSTDIGKEDNVPKLKSKSKNIDENGFETVNRKRTKPKPMIGIGDIEVNKFRFTGKYKSPEEKRIWLFLSKIKDEVEPDAIKGYMEEKIGSHSSISVKPLSVKHPTSDNKCFMVGVEPKYKDMVYDPKFWPKGVAFSRFDFRQGNHFLKETLNEVTT</sequence>
<dbReference type="EMBL" id="JARQZJ010000068">
    <property type="protein sequence ID" value="KAK9881267.1"/>
    <property type="molecule type" value="Genomic_DNA"/>
</dbReference>
<gene>
    <name evidence="2" type="ORF">WA026_015391</name>
</gene>
<feature type="compositionally biased region" description="Basic and acidic residues" evidence="1">
    <location>
        <begin position="206"/>
        <end position="217"/>
    </location>
</feature>
<comment type="caution">
    <text evidence="2">The sequence shown here is derived from an EMBL/GenBank/DDBJ whole genome shotgun (WGS) entry which is preliminary data.</text>
</comment>
<dbReference type="AlphaFoldDB" id="A0AAW1UMN6"/>
<proteinExistence type="predicted"/>
<feature type="compositionally biased region" description="Basic and acidic residues" evidence="1">
    <location>
        <begin position="142"/>
        <end position="151"/>
    </location>
</feature>
<evidence type="ECO:0000313" key="2">
    <source>
        <dbReference type="EMBL" id="KAK9881267.1"/>
    </source>
</evidence>
<accession>A0AAW1UMN6</accession>
<protein>
    <submittedName>
        <fullName evidence="2">Uncharacterized protein</fullName>
    </submittedName>
</protein>
<feature type="region of interest" description="Disordered" evidence="1">
    <location>
        <begin position="125"/>
        <end position="232"/>
    </location>
</feature>
<reference evidence="2 3" key="1">
    <citation type="submission" date="2023-03" db="EMBL/GenBank/DDBJ databases">
        <title>Genome insight into feeding habits of ladybird beetles.</title>
        <authorList>
            <person name="Li H.-S."/>
            <person name="Huang Y.-H."/>
            <person name="Pang H."/>
        </authorList>
    </citation>
    <scope>NUCLEOTIDE SEQUENCE [LARGE SCALE GENOMIC DNA]</scope>
    <source>
        <strain evidence="2">SYSU_2023b</strain>
        <tissue evidence="2">Whole body</tissue>
    </source>
</reference>
<name>A0AAW1UMN6_9CUCU</name>
<organism evidence="2 3">
    <name type="scientific">Henosepilachna vigintioctopunctata</name>
    <dbReference type="NCBI Taxonomy" id="420089"/>
    <lineage>
        <taxon>Eukaryota</taxon>
        <taxon>Metazoa</taxon>
        <taxon>Ecdysozoa</taxon>
        <taxon>Arthropoda</taxon>
        <taxon>Hexapoda</taxon>
        <taxon>Insecta</taxon>
        <taxon>Pterygota</taxon>
        <taxon>Neoptera</taxon>
        <taxon>Endopterygota</taxon>
        <taxon>Coleoptera</taxon>
        <taxon>Polyphaga</taxon>
        <taxon>Cucujiformia</taxon>
        <taxon>Coccinelloidea</taxon>
        <taxon>Coccinellidae</taxon>
        <taxon>Epilachninae</taxon>
        <taxon>Epilachnini</taxon>
        <taxon>Henosepilachna</taxon>
    </lineage>
</organism>
<dbReference type="Proteomes" id="UP001431783">
    <property type="component" value="Unassembled WGS sequence"/>
</dbReference>